<evidence type="ECO:0000256" key="3">
    <source>
        <dbReference type="ARBA" id="ARBA00022722"/>
    </source>
</evidence>
<evidence type="ECO:0000256" key="2">
    <source>
        <dbReference type="ARBA" id="ARBA00022649"/>
    </source>
</evidence>
<evidence type="ECO:0000313" key="7">
    <source>
        <dbReference type="Proteomes" id="UP000610760"/>
    </source>
</evidence>
<dbReference type="RefSeq" id="WP_249296053.1">
    <property type="nucleotide sequence ID" value="NZ_JACRSV010000004.1"/>
</dbReference>
<comment type="caution">
    <text evidence="6">The sequence shown here is derived from an EMBL/GenBank/DDBJ whole genome shotgun (WGS) entry which is preliminary data.</text>
</comment>
<evidence type="ECO:0000313" key="6">
    <source>
        <dbReference type="EMBL" id="MBC8560775.1"/>
    </source>
</evidence>
<name>A0A926I7A6_9FIRM</name>
<dbReference type="PANTHER" id="PTHR34139">
    <property type="entry name" value="UPF0331 PROTEIN MJ0127"/>
    <property type="match status" value="1"/>
</dbReference>
<dbReference type="Proteomes" id="UP000610760">
    <property type="component" value="Unassembled WGS sequence"/>
</dbReference>
<keyword evidence="7" id="KW-1185">Reference proteome</keyword>
<dbReference type="PANTHER" id="PTHR34139:SF1">
    <property type="entry name" value="RNASE MJ1380-RELATED"/>
    <property type="match status" value="1"/>
</dbReference>
<gene>
    <name evidence="6" type="ORF">H8710_11940</name>
</gene>
<dbReference type="GO" id="GO:0004540">
    <property type="term" value="F:RNA nuclease activity"/>
    <property type="evidence" value="ECO:0007669"/>
    <property type="project" value="InterPro"/>
</dbReference>
<keyword evidence="5" id="KW-0378">Hydrolase</keyword>
<evidence type="ECO:0000256" key="1">
    <source>
        <dbReference type="ARBA" id="ARBA00022553"/>
    </source>
</evidence>
<dbReference type="AlphaFoldDB" id="A0A926I7A6"/>
<reference evidence="6" key="1">
    <citation type="submission" date="2020-08" db="EMBL/GenBank/DDBJ databases">
        <title>Genome public.</title>
        <authorList>
            <person name="Liu C."/>
            <person name="Sun Q."/>
        </authorList>
    </citation>
    <scope>NUCLEOTIDE SEQUENCE</scope>
    <source>
        <strain evidence="6">NSJ-33</strain>
    </source>
</reference>
<keyword evidence="1" id="KW-0597">Phosphoprotein</keyword>
<keyword evidence="2" id="KW-1277">Toxin-antitoxin system</keyword>
<dbReference type="Pfam" id="PF01934">
    <property type="entry name" value="HepT-like"/>
    <property type="match status" value="1"/>
</dbReference>
<organism evidence="6 7">
    <name type="scientific">Fumia xinanensis</name>
    <dbReference type="NCBI Taxonomy" id="2763659"/>
    <lineage>
        <taxon>Bacteria</taxon>
        <taxon>Bacillati</taxon>
        <taxon>Bacillota</taxon>
        <taxon>Clostridia</taxon>
        <taxon>Eubacteriales</taxon>
        <taxon>Oscillospiraceae</taxon>
        <taxon>Fumia</taxon>
    </lineage>
</organism>
<sequence length="138" mass="16164">MRNSPQANIDILNRILKYCENIEKLIERFGKDYTIFQNDLAYKDAISMNILQIGELSGHLSEEYRIATKDRMPWKSIKSMRNFFAHSYGQMDLSVIWSTAVEDIPKLKAFCFEEIQTNRLLNDDSIAFSEEDDEDLEI</sequence>
<evidence type="ECO:0000256" key="4">
    <source>
        <dbReference type="ARBA" id="ARBA00022741"/>
    </source>
</evidence>
<dbReference type="InterPro" id="IPR008201">
    <property type="entry name" value="HepT-like"/>
</dbReference>
<dbReference type="GO" id="GO:0000166">
    <property type="term" value="F:nucleotide binding"/>
    <property type="evidence" value="ECO:0007669"/>
    <property type="project" value="UniProtKB-KW"/>
</dbReference>
<dbReference type="GO" id="GO:0016787">
    <property type="term" value="F:hydrolase activity"/>
    <property type="evidence" value="ECO:0007669"/>
    <property type="project" value="UniProtKB-KW"/>
</dbReference>
<evidence type="ECO:0000256" key="5">
    <source>
        <dbReference type="ARBA" id="ARBA00022801"/>
    </source>
</evidence>
<dbReference type="GO" id="GO:0110001">
    <property type="term" value="C:toxin-antitoxin complex"/>
    <property type="evidence" value="ECO:0007669"/>
    <property type="project" value="InterPro"/>
</dbReference>
<dbReference type="InterPro" id="IPR051813">
    <property type="entry name" value="HepT_RNase_toxin"/>
</dbReference>
<proteinExistence type="predicted"/>
<accession>A0A926I7A6</accession>
<keyword evidence="3" id="KW-0540">Nuclease</keyword>
<dbReference type="EMBL" id="JACRSV010000004">
    <property type="protein sequence ID" value="MBC8560775.1"/>
    <property type="molecule type" value="Genomic_DNA"/>
</dbReference>
<protein>
    <submittedName>
        <fullName evidence="6">DUF86 domain-containing protein</fullName>
    </submittedName>
</protein>
<keyword evidence="4" id="KW-0547">Nucleotide-binding</keyword>